<reference evidence="1 2" key="1">
    <citation type="submission" date="2024-02" db="EMBL/GenBank/DDBJ databases">
        <title>Discinaceae phylogenomics.</title>
        <authorList>
            <person name="Dirks A.C."/>
            <person name="James T.Y."/>
        </authorList>
    </citation>
    <scope>NUCLEOTIDE SEQUENCE [LARGE SCALE GENOMIC DNA]</scope>
    <source>
        <strain evidence="1 2">ACD0624</strain>
    </source>
</reference>
<evidence type="ECO:0000313" key="1">
    <source>
        <dbReference type="EMBL" id="KAL0632315.1"/>
    </source>
</evidence>
<gene>
    <name evidence="1" type="ORF">Q9L58_008795</name>
</gene>
<protein>
    <submittedName>
        <fullName evidence="1">Uncharacterized protein</fullName>
    </submittedName>
</protein>
<name>A0ABR3G8R6_9PEZI</name>
<evidence type="ECO:0000313" key="2">
    <source>
        <dbReference type="Proteomes" id="UP001447188"/>
    </source>
</evidence>
<accession>A0ABR3G8R6</accession>
<sequence>MASLFSDLEPIDLGDFDVSASSAKFTQAGETPVGVATPEMPDYEPTIYTIKFTPKLAAENLPVLQSKQREVDRFRAWATFETNKLTQKKIAAGQLAATGNPFEKQYAIGAYRAKAMDAVYDRRAPWLMLDQAVNNRQTLKIKSSEFRVNILKLAIAGIVVPATAMGTLMDILNAITSSINNGNEVMHSKGVQYWIQFVIYDFDWMSKNVTARIHTISLQTSTTTYDVAKNCEKSQHAEVNISFVGHDRWFNSEVFSSAAAAMTAQQIEAGANALKDNPSFNVDS</sequence>
<keyword evidence="2" id="KW-1185">Reference proteome</keyword>
<dbReference type="EMBL" id="JBBBZM010000175">
    <property type="protein sequence ID" value="KAL0632315.1"/>
    <property type="molecule type" value="Genomic_DNA"/>
</dbReference>
<comment type="caution">
    <text evidence="1">The sequence shown here is derived from an EMBL/GenBank/DDBJ whole genome shotgun (WGS) entry which is preliminary data.</text>
</comment>
<organism evidence="1 2">
    <name type="scientific">Discina gigas</name>
    <dbReference type="NCBI Taxonomy" id="1032678"/>
    <lineage>
        <taxon>Eukaryota</taxon>
        <taxon>Fungi</taxon>
        <taxon>Dikarya</taxon>
        <taxon>Ascomycota</taxon>
        <taxon>Pezizomycotina</taxon>
        <taxon>Pezizomycetes</taxon>
        <taxon>Pezizales</taxon>
        <taxon>Discinaceae</taxon>
        <taxon>Discina</taxon>
    </lineage>
</organism>
<proteinExistence type="predicted"/>
<dbReference type="Proteomes" id="UP001447188">
    <property type="component" value="Unassembled WGS sequence"/>
</dbReference>